<dbReference type="Proteomes" id="UP000063699">
    <property type="component" value="Chromosome"/>
</dbReference>
<dbReference type="InterPro" id="IPR002347">
    <property type="entry name" value="SDR_fam"/>
</dbReference>
<dbReference type="Pfam" id="PF13561">
    <property type="entry name" value="adh_short_C2"/>
    <property type="match status" value="1"/>
</dbReference>
<dbReference type="RefSeq" id="WP_054291193.1">
    <property type="nucleotide sequence ID" value="NZ_CP012752.1"/>
</dbReference>
<evidence type="ECO:0000256" key="2">
    <source>
        <dbReference type="ARBA" id="ARBA00023002"/>
    </source>
</evidence>
<dbReference type="Gene3D" id="3.40.50.720">
    <property type="entry name" value="NAD(P)-binding Rossmann-like Domain"/>
    <property type="match status" value="1"/>
</dbReference>
<dbReference type="InterPro" id="IPR036291">
    <property type="entry name" value="NAD(P)-bd_dom_sf"/>
</dbReference>
<dbReference type="SUPFAM" id="SSF51735">
    <property type="entry name" value="NAD(P)-binding Rossmann-fold domains"/>
    <property type="match status" value="1"/>
</dbReference>
<dbReference type="STRING" id="860235.AOZ06_22380"/>
<keyword evidence="4" id="KW-1185">Reference proteome</keyword>
<dbReference type="EMBL" id="CP012752">
    <property type="protein sequence ID" value="ALG09289.1"/>
    <property type="molecule type" value="Genomic_DNA"/>
</dbReference>
<evidence type="ECO:0000313" key="3">
    <source>
        <dbReference type="EMBL" id="ALG09289.1"/>
    </source>
</evidence>
<dbReference type="PRINTS" id="PR00080">
    <property type="entry name" value="SDRFAMILY"/>
</dbReference>
<dbReference type="KEGG" id="kphy:AOZ06_22380"/>
<dbReference type="PANTHER" id="PTHR43639">
    <property type="entry name" value="OXIDOREDUCTASE, SHORT-CHAIN DEHYDROGENASE/REDUCTASE FAMILY (AFU_ORTHOLOGUE AFUA_5G02870)"/>
    <property type="match status" value="1"/>
</dbReference>
<gene>
    <name evidence="3" type="ORF">AOZ06_22380</name>
</gene>
<dbReference type="PRINTS" id="PR00081">
    <property type="entry name" value="GDHRDH"/>
</dbReference>
<comment type="similarity">
    <text evidence="1">Belongs to the short-chain dehydrogenases/reductases (SDR) family.</text>
</comment>
<name>A0A0N9I408_9PSEU</name>
<evidence type="ECO:0000256" key="1">
    <source>
        <dbReference type="ARBA" id="ARBA00006484"/>
    </source>
</evidence>
<accession>A0A0N9I408</accession>
<dbReference type="PROSITE" id="PS00061">
    <property type="entry name" value="ADH_SHORT"/>
    <property type="match status" value="1"/>
</dbReference>
<dbReference type="GO" id="GO:0016491">
    <property type="term" value="F:oxidoreductase activity"/>
    <property type="evidence" value="ECO:0007669"/>
    <property type="project" value="UniProtKB-KW"/>
</dbReference>
<protein>
    <submittedName>
        <fullName evidence="3">Oxidoreductase</fullName>
    </submittedName>
</protein>
<sequence length="244" mass="25622">MTVALITGAGGGLGRAMALRLARDGYAIAVLDVDPRTAAQTAAEVTQAGGTASPFVADLRDARSIEDTFGAVRSQLGTIDVLVNNAAIFPKRPFDSVTLAEYDEVHAVNQRSYWYTSQLAARQMPRTGGRIVNIASMTMHGGWSELAAYVATKGAVAALTKALARELGPREIRVNCVSPGAFPTAGEAIHPDPVAYNAFVLENQALARRGTPAELAAVVSFLVGPDSSFVTGQTIEVNGGWFMA</sequence>
<proteinExistence type="inferred from homology"/>
<keyword evidence="2" id="KW-0560">Oxidoreductase</keyword>
<dbReference type="CDD" id="cd05233">
    <property type="entry name" value="SDR_c"/>
    <property type="match status" value="1"/>
</dbReference>
<organism evidence="3 4">
    <name type="scientific">Kibdelosporangium phytohabitans</name>
    <dbReference type="NCBI Taxonomy" id="860235"/>
    <lineage>
        <taxon>Bacteria</taxon>
        <taxon>Bacillati</taxon>
        <taxon>Actinomycetota</taxon>
        <taxon>Actinomycetes</taxon>
        <taxon>Pseudonocardiales</taxon>
        <taxon>Pseudonocardiaceae</taxon>
        <taxon>Kibdelosporangium</taxon>
    </lineage>
</organism>
<dbReference type="OrthoDB" id="7064009at2"/>
<reference evidence="3 4" key="1">
    <citation type="submission" date="2015-07" db="EMBL/GenBank/DDBJ databases">
        <title>Genome sequencing of Kibdelosporangium phytohabitans.</title>
        <authorList>
            <person name="Qin S."/>
            <person name="Xing K."/>
        </authorList>
    </citation>
    <scope>NUCLEOTIDE SEQUENCE [LARGE SCALE GENOMIC DNA]</scope>
    <source>
        <strain evidence="3 4">KLBMP1111</strain>
    </source>
</reference>
<dbReference type="InterPro" id="IPR020904">
    <property type="entry name" value="Sc_DH/Rdtase_CS"/>
</dbReference>
<evidence type="ECO:0000313" key="4">
    <source>
        <dbReference type="Proteomes" id="UP000063699"/>
    </source>
</evidence>
<dbReference type="AlphaFoldDB" id="A0A0N9I408"/>
<dbReference type="PANTHER" id="PTHR43639:SF1">
    <property type="entry name" value="SHORT-CHAIN DEHYDROGENASE_REDUCTASE FAMILY PROTEIN"/>
    <property type="match status" value="1"/>
</dbReference>
<dbReference type="FunFam" id="3.40.50.720:FF:000084">
    <property type="entry name" value="Short-chain dehydrogenase reductase"/>
    <property type="match status" value="1"/>
</dbReference>